<sequence length="93" mass="10586">MKSRERDILALEILYMAGSTRKTTTCGAPFIKTTPYGRAQQWRVWTKAKFGRYVGEVVGTARFELATYGTQNRRATRLRYAPTEAVFSCVATR</sequence>
<name>A0A1L9NY02_9RHOB</name>
<reference evidence="1 2" key="1">
    <citation type="submission" date="2016-10" db="EMBL/GenBank/DDBJ databases">
        <title>Genome sequence of Planktotalea frisia SH6-1.</title>
        <authorList>
            <person name="Poehlein A."/>
            <person name="Bakenhus I."/>
            <person name="Voget S."/>
            <person name="Brinkhoff T."/>
            <person name="Simon M."/>
        </authorList>
    </citation>
    <scope>NUCLEOTIDE SEQUENCE [LARGE SCALE GENOMIC DNA]</scope>
    <source>
        <strain evidence="1 2">SH6-1</strain>
    </source>
</reference>
<accession>A0A1L9NY02</accession>
<comment type="caution">
    <text evidence="1">The sequence shown here is derived from an EMBL/GenBank/DDBJ whole genome shotgun (WGS) entry which is preliminary data.</text>
</comment>
<proteinExistence type="predicted"/>
<organism evidence="1 2">
    <name type="scientific">Planktotalea frisia</name>
    <dbReference type="NCBI Taxonomy" id="696762"/>
    <lineage>
        <taxon>Bacteria</taxon>
        <taxon>Pseudomonadati</taxon>
        <taxon>Pseudomonadota</taxon>
        <taxon>Alphaproteobacteria</taxon>
        <taxon>Rhodobacterales</taxon>
        <taxon>Paracoccaceae</taxon>
        <taxon>Planktotalea</taxon>
    </lineage>
</organism>
<dbReference type="Proteomes" id="UP000184514">
    <property type="component" value="Unassembled WGS sequence"/>
</dbReference>
<evidence type="ECO:0000313" key="2">
    <source>
        <dbReference type="Proteomes" id="UP000184514"/>
    </source>
</evidence>
<protein>
    <submittedName>
        <fullName evidence="1">Uncharacterized protein</fullName>
    </submittedName>
</protein>
<dbReference type="AlphaFoldDB" id="A0A1L9NY02"/>
<gene>
    <name evidence="1" type="ORF">PFRI_16000</name>
</gene>
<keyword evidence="2" id="KW-1185">Reference proteome</keyword>
<evidence type="ECO:0000313" key="1">
    <source>
        <dbReference type="EMBL" id="OJI94160.1"/>
    </source>
</evidence>
<dbReference type="EMBL" id="MLCB01000117">
    <property type="protein sequence ID" value="OJI94160.1"/>
    <property type="molecule type" value="Genomic_DNA"/>
</dbReference>